<reference evidence="1 2" key="1">
    <citation type="submission" date="2023-03" db="EMBL/GenBank/DDBJ databases">
        <authorList>
            <person name="Shen W."/>
            <person name="Cai J."/>
        </authorList>
    </citation>
    <scope>NUCLEOTIDE SEQUENCE [LARGE SCALE GENOMIC DNA]</scope>
    <source>
        <strain evidence="1 2">B516</strain>
    </source>
</reference>
<dbReference type="Proteomes" id="UP001253851">
    <property type="component" value="Unassembled WGS sequence"/>
</dbReference>
<comment type="caution">
    <text evidence="1">The sequence shown here is derived from an EMBL/GenBank/DDBJ whole genome shotgun (WGS) entry which is preliminary data.</text>
</comment>
<dbReference type="RefSeq" id="WP_311957161.1">
    <property type="nucleotide sequence ID" value="NZ_JARQDZ010000002.1"/>
</dbReference>
<name>A0ABD5FIE7_ENTCA</name>
<evidence type="ECO:0000313" key="1">
    <source>
        <dbReference type="EMBL" id="MDT2981876.1"/>
    </source>
</evidence>
<dbReference type="EMBL" id="JARQDZ010000002">
    <property type="protein sequence ID" value="MDT2981876.1"/>
    <property type="molecule type" value="Genomic_DNA"/>
</dbReference>
<organism evidence="1 2">
    <name type="scientific">Enterococcus casseliflavus</name>
    <name type="common">Enterococcus flavescens</name>
    <dbReference type="NCBI Taxonomy" id="37734"/>
    <lineage>
        <taxon>Bacteria</taxon>
        <taxon>Bacillati</taxon>
        <taxon>Bacillota</taxon>
        <taxon>Bacilli</taxon>
        <taxon>Lactobacillales</taxon>
        <taxon>Enterococcaceae</taxon>
        <taxon>Enterococcus</taxon>
    </lineage>
</organism>
<proteinExistence type="predicted"/>
<protein>
    <submittedName>
        <fullName evidence="1">Uncharacterized protein</fullName>
    </submittedName>
</protein>
<gene>
    <name evidence="1" type="ORF">P7I34_04320</name>
</gene>
<sequence length="109" mass="12880">MLGLFKKKIEYVEFTKNNFDAYNKAILGGNLRITLGYCRLYEYSGLVITIYVLINTSHEETANFWRKSLESQGLEQCDNKNCFKKVMHLKEFDEFVTETFNEQEEVNEN</sequence>
<accession>A0ABD5FIE7</accession>
<dbReference type="AlphaFoldDB" id="A0ABD5FIE7"/>
<evidence type="ECO:0000313" key="2">
    <source>
        <dbReference type="Proteomes" id="UP001253851"/>
    </source>
</evidence>